<comment type="cofactor">
    <cofactor evidence="1">
        <name>heme</name>
        <dbReference type="ChEBI" id="CHEBI:30413"/>
    </cofactor>
</comment>
<evidence type="ECO:0000313" key="14">
    <source>
        <dbReference type="RefSeq" id="XP_024867561.1"/>
    </source>
</evidence>
<evidence type="ECO:0000256" key="3">
    <source>
        <dbReference type="ARBA" id="ARBA00004406"/>
    </source>
</evidence>
<proteinExistence type="inferred from homology"/>
<dbReference type="PRINTS" id="PR00464">
    <property type="entry name" value="EP450II"/>
</dbReference>
<dbReference type="PANTHER" id="PTHR24292:SF103">
    <property type="entry name" value="CYTOCHROME P450 6BS1"/>
    <property type="match status" value="1"/>
</dbReference>
<feature type="non-terminal residue" evidence="14">
    <location>
        <position position="1"/>
    </location>
</feature>
<dbReference type="InterPro" id="IPR002402">
    <property type="entry name" value="Cyt_P450_E_grp-II"/>
</dbReference>
<evidence type="ECO:0000256" key="8">
    <source>
        <dbReference type="ARBA" id="ARBA00022848"/>
    </source>
</evidence>
<evidence type="ECO:0000256" key="1">
    <source>
        <dbReference type="ARBA" id="ARBA00001971"/>
    </source>
</evidence>
<dbReference type="GeneID" id="112451886"/>
<dbReference type="GO" id="GO:0020037">
    <property type="term" value="F:heme binding"/>
    <property type="evidence" value="ECO:0007669"/>
    <property type="project" value="InterPro"/>
</dbReference>
<dbReference type="GO" id="GO:0004497">
    <property type="term" value="F:monooxygenase activity"/>
    <property type="evidence" value="ECO:0007669"/>
    <property type="project" value="UniProtKB-KW"/>
</dbReference>
<dbReference type="Proteomes" id="UP000504618">
    <property type="component" value="Unplaced"/>
</dbReference>
<dbReference type="Pfam" id="PF00067">
    <property type="entry name" value="p450"/>
    <property type="match status" value="1"/>
</dbReference>
<organism evidence="13 14">
    <name type="scientific">Temnothorax curvispinosus</name>
    <dbReference type="NCBI Taxonomy" id="300111"/>
    <lineage>
        <taxon>Eukaryota</taxon>
        <taxon>Metazoa</taxon>
        <taxon>Ecdysozoa</taxon>
        <taxon>Arthropoda</taxon>
        <taxon>Hexapoda</taxon>
        <taxon>Insecta</taxon>
        <taxon>Pterygota</taxon>
        <taxon>Neoptera</taxon>
        <taxon>Endopterygota</taxon>
        <taxon>Hymenoptera</taxon>
        <taxon>Apocrita</taxon>
        <taxon>Aculeata</taxon>
        <taxon>Formicoidea</taxon>
        <taxon>Formicidae</taxon>
        <taxon>Myrmicinae</taxon>
        <taxon>Temnothorax</taxon>
    </lineage>
</organism>
<dbReference type="AlphaFoldDB" id="A0A6J1PDT9"/>
<dbReference type="InterPro" id="IPR036396">
    <property type="entry name" value="Cyt_P450_sf"/>
</dbReference>
<evidence type="ECO:0000256" key="9">
    <source>
        <dbReference type="ARBA" id="ARBA00023002"/>
    </source>
</evidence>
<keyword evidence="5" id="KW-0349">Heme</keyword>
<evidence type="ECO:0000256" key="10">
    <source>
        <dbReference type="ARBA" id="ARBA00023004"/>
    </source>
</evidence>
<comment type="similarity">
    <text evidence="4">Belongs to the cytochrome P450 family.</text>
</comment>
<keyword evidence="12" id="KW-0472">Membrane</keyword>
<dbReference type="PANTHER" id="PTHR24292">
    <property type="entry name" value="CYTOCHROME P450"/>
    <property type="match status" value="1"/>
</dbReference>
<evidence type="ECO:0000313" key="13">
    <source>
        <dbReference type="Proteomes" id="UP000504618"/>
    </source>
</evidence>
<keyword evidence="7" id="KW-0256">Endoplasmic reticulum</keyword>
<keyword evidence="11" id="KW-0503">Monooxygenase</keyword>
<evidence type="ECO:0000256" key="12">
    <source>
        <dbReference type="ARBA" id="ARBA00023136"/>
    </source>
</evidence>
<dbReference type="InterPro" id="IPR001128">
    <property type="entry name" value="Cyt_P450"/>
</dbReference>
<comment type="subcellular location">
    <subcellularLocation>
        <location evidence="3">Endoplasmic reticulum membrane</location>
        <topology evidence="3">Peripheral membrane protein</topology>
    </subcellularLocation>
    <subcellularLocation>
        <location evidence="2">Microsome membrane</location>
        <topology evidence="2">Peripheral membrane protein</topology>
    </subcellularLocation>
</comment>
<reference evidence="14" key="1">
    <citation type="submission" date="2025-08" db="UniProtKB">
        <authorList>
            <consortium name="RefSeq"/>
        </authorList>
    </citation>
    <scope>IDENTIFICATION</scope>
    <source>
        <tissue evidence="14">Whole body</tissue>
    </source>
</reference>
<feature type="non-terminal residue" evidence="14">
    <location>
        <position position="175"/>
    </location>
</feature>
<sequence>AEPLSQNLFNLEPKRWRPLRAKLSPTFTSRKLKEMFSLISECADHLMDYTEELARRNEPVKCRELMTKYAIDVIGRCAFGIEMNALLNDDSDFCRIRRNMFRPPWSDFLRYKINNYLPLLYDVLGYILPDTEITDFSTRFVVDIINYREKNNIVRKDFIDTLRELKKHSDKVGDF</sequence>
<keyword evidence="8" id="KW-0492">Microsome</keyword>
<evidence type="ECO:0000256" key="2">
    <source>
        <dbReference type="ARBA" id="ARBA00004174"/>
    </source>
</evidence>
<accession>A0A6J1PDT9</accession>
<dbReference type="InterPro" id="IPR050476">
    <property type="entry name" value="Insect_CytP450_Detox"/>
</dbReference>
<dbReference type="GO" id="GO:0005789">
    <property type="term" value="C:endoplasmic reticulum membrane"/>
    <property type="evidence" value="ECO:0007669"/>
    <property type="project" value="UniProtKB-SubCell"/>
</dbReference>
<dbReference type="OrthoDB" id="2789670at2759"/>
<evidence type="ECO:0000256" key="4">
    <source>
        <dbReference type="ARBA" id="ARBA00010617"/>
    </source>
</evidence>
<name>A0A6J1PDT9_9HYME</name>
<evidence type="ECO:0000256" key="7">
    <source>
        <dbReference type="ARBA" id="ARBA00022824"/>
    </source>
</evidence>
<gene>
    <name evidence="14" type="primary">LOC112451886</name>
</gene>
<dbReference type="SUPFAM" id="SSF48264">
    <property type="entry name" value="Cytochrome P450"/>
    <property type="match status" value="1"/>
</dbReference>
<dbReference type="GO" id="GO:0005506">
    <property type="term" value="F:iron ion binding"/>
    <property type="evidence" value="ECO:0007669"/>
    <property type="project" value="InterPro"/>
</dbReference>
<evidence type="ECO:0000256" key="5">
    <source>
        <dbReference type="ARBA" id="ARBA00022617"/>
    </source>
</evidence>
<dbReference type="Gene3D" id="1.10.630.10">
    <property type="entry name" value="Cytochrome P450"/>
    <property type="match status" value="1"/>
</dbReference>
<keyword evidence="10" id="KW-0408">Iron</keyword>
<keyword evidence="9" id="KW-0560">Oxidoreductase</keyword>
<dbReference type="RefSeq" id="XP_024867561.1">
    <property type="nucleotide sequence ID" value="XM_025011793.1"/>
</dbReference>
<evidence type="ECO:0000256" key="6">
    <source>
        <dbReference type="ARBA" id="ARBA00022723"/>
    </source>
</evidence>
<keyword evidence="13" id="KW-1185">Reference proteome</keyword>
<keyword evidence="6" id="KW-0479">Metal-binding</keyword>
<dbReference type="GO" id="GO:0016705">
    <property type="term" value="F:oxidoreductase activity, acting on paired donors, with incorporation or reduction of molecular oxygen"/>
    <property type="evidence" value="ECO:0007669"/>
    <property type="project" value="InterPro"/>
</dbReference>
<evidence type="ECO:0000256" key="11">
    <source>
        <dbReference type="ARBA" id="ARBA00023033"/>
    </source>
</evidence>
<protein>
    <submittedName>
        <fullName evidence="14">Cytochrome P450 6k1-like</fullName>
    </submittedName>
</protein>